<accession>A0A0L6V872</accession>
<dbReference type="OrthoDB" id="2504275at2759"/>
<feature type="region of interest" description="Disordered" evidence="1">
    <location>
        <begin position="37"/>
        <end position="56"/>
    </location>
</feature>
<dbReference type="Proteomes" id="UP000037035">
    <property type="component" value="Unassembled WGS sequence"/>
</dbReference>
<dbReference type="AlphaFoldDB" id="A0A0L6V872"/>
<comment type="caution">
    <text evidence="2">The sequence shown here is derived from an EMBL/GenBank/DDBJ whole genome shotgun (WGS) entry which is preliminary data.</text>
</comment>
<gene>
    <name evidence="2" type="ORF">VP01_2330g1</name>
</gene>
<dbReference type="VEuPathDB" id="FungiDB:VP01_2330g1"/>
<proteinExistence type="predicted"/>
<evidence type="ECO:0000256" key="1">
    <source>
        <dbReference type="SAM" id="MobiDB-lite"/>
    </source>
</evidence>
<organism evidence="2 3">
    <name type="scientific">Puccinia sorghi</name>
    <dbReference type="NCBI Taxonomy" id="27349"/>
    <lineage>
        <taxon>Eukaryota</taxon>
        <taxon>Fungi</taxon>
        <taxon>Dikarya</taxon>
        <taxon>Basidiomycota</taxon>
        <taxon>Pucciniomycotina</taxon>
        <taxon>Pucciniomycetes</taxon>
        <taxon>Pucciniales</taxon>
        <taxon>Pucciniaceae</taxon>
        <taxon>Puccinia</taxon>
    </lineage>
</organism>
<evidence type="ECO:0000313" key="3">
    <source>
        <dbReference type="Proteomes" id="UP000037035"/>
    </source>
</evidence>
<keyword evidence="3" id="KW-1185">Reference proteome</keyword>
<sequence length="196" mass="21222">MPTPVSTFSPFTPFTPGSSAHCSGSYFDRPAAGSVGISSPLARRPDMRNHGSDSASLLRMSRVSATVESPRPQPENGWRMASRMKDEAWSAWEQQLGTLSRNSTKNIDLSPKPLRPSNKVNLIHNHPDGVDSNKRRAAVTEAIKASCNPPQSAPEFMIAQMAPGPCRSISSHCPAQLPKLAIKRSSFDPSFPASRV</sequence>
<protein>
    <submittedName>
        <fullName evidence="2">Uncharacterized protein</fullName>
    </submittedName>
</protein>
<evidence type="ECO:0000313" key="2">
    <source>
        <dbReference type="EMBL" id="KNZ56737.1"/>
    </source>
</evidence>
<reference evidence="2 3" key="1">
    <citation type="submission" date="2015-08" db="EMBL/GenBank/DDBJ databases">
        <title>Next Generation Sequencing and Analysis of the Genome of Puccinia sorghi L Schw, the Causal Agent of Maize Common Rust.</title>
        <authorList>
            <person name="Rochi L."/>
            <person name="Burguener G."/>
            <person name="Darino M."/>
            <person name="Turjanski A."/>
            <person name="Kreff E."/>
            <person name="Dieguez M.J."/>
            <person name="Sacco F."/>
        </authorList>
    </citation>
    <scope>NUCLEOTIDE SEQUENCE [LARGE SCALE GENOMIC DNA]</scope>
    <source>
        <strain evidence="2 3">RO10H11247</strain>
    </source>
</reference>
<dbReference type="EMBL" id="LAVV01007204">
    <property type="protein sequence ID" value="KNZ56737.1"/>
    <property type="molecule type" value="Genomic_DNA"/>
</dbReference>
<name>A0A0L6V872_9BASI</name>